<sequence>MARVYAQTDVGIWSDDDFLDLGLHAQWLYWHLFSQPDLSYCGVTDWRPKRIVPKAAGLTLGTVLDAARELCERHYIVTDEDTEEVLVRSFVRSDGLLKQRNMGAAVAKAHATIASRTLAGVVVHELQRLHAEHPDWSSWSALESVLSKRSINPYELTSEKGPDDPPEMPFGNPSGNPFGKGSPNPFGNPSGKGSGKASDDPPF</sequence>
<protein>
    <recommendedName>
        <fullName evidence="4">Helix-turn-helix DNA binding domain protein</fullName>
    </recommendedName>
</protein>
<dbReference type="Proteomes" id="UP001500752">
    <property type="component" value="Unassembled WGS sequence"/>
</dbReference>
<name>A0ABP7DKZ1_9MICC</name>
<evidence type="ECO:0008006" key="4">
    <source>
        <dbReference type="Google" id="ProtNLM"/>
    </source>
</evidence>
<comment type="caution">
    <text evidence="2">The sequence shown here is derived from an EMBL/GenBank/DDBJ whole genome shotgun (WGS) entry which is preliminary data.</text>
</comment>
<keyword evidence="3" id="KW-1185">Reference proteome</keyword>
<gene>
    <name evidence="2" type="ORF">GCM10023081_47090</name>
</gene>
<evidence type="ECO:0000256" key="1">
    <source>
        <dbReference type="SAM" id="MobiDB-lite"/>
    </source>
</evidence>
<accession>A0ABP7DKZ1</accession>
<evidence type="ECO:0000313" key="2">
    <source>
        <dbReference type="EMBL" id="GAA3705865.1"/>
    </source>
</evidence>
<dbReference type="RefSeq" id="WP_345154907.1">
    <property type="nucleotide sequence ID" value="NZ_BAABEO010000053.1"/>
</dbReference>
<evidence type="ECO:0000313" key="3">
    <source>
        <dbReference type="Proteomes" id="UP001500752"/>
    </source>
</evidence>
<dbReference type="EMBL" id="BAABEO010000053">
    <property type="protein sequence ID" value="GAA3705865.1"/>
    <property type="molecule type" value="Genomic_DNA"/>
</dbReference>
<organism evidence="2 3">
    <name type="scientific">Arthrobacter ginkgonis</name>
    <dbReference type="NCBI Taxonomy" id="1630594"/>
    <lineage>
        <taxon>Bacteria</taxon>
        <taxon>Bacillati</taxon>
        <taxon>Actinomycetota</taxon>
        <taxon>Actinomycetes</taxon>
        <taxon>Micrococcales</taxon>
        <taxon>Micrococcaceae</taxon>
        <taxon>Arthrobacter</taxon>
    </lineage>
</organism>
<reference evidence="3" key="1">
    <citation type="journal article" date="2019" name="Int. J. Syst. Evol. Microbiol.">
        <title>The Global Catalogue of Microorganisms (GCM) 10K type strain sequencing project: providing services to taxonomists for standard genome sequencing and annotation.</title>
        <authorList>
            <consortium name="The Broad Institute Genomics Platform"/>
            <consortium name="The Broad Institute Genome Sequencing Center for Infectious Disease"/>
            <person name="Wu L."/>
            <person name="Ma J."/>
        </authorList>
    </citation>
    <scope>NUCLEOTIDE SEQUENCE [LARGE SCALE GENOMIC DNA]</scope>
    <source>
        <strain evidence="3">JCM 30742</strain>
    </source>
</reference>
<feature type="region of interest" description="Disordered" evidence="1">
    <location>
        <begin position="153"/>
        <end position="203"/>
    </location>
</feature>
<proteinExistence type="predicted"/>